<keyword evidence="2" id="KW-0058">Aromatic hydrocarbons catabolism</keyword>
<evidence type="ECO:0000313" key="6">
    <source>
        <dbReference type="Proteomes" id="UP000004699"/>
    </source>
</evidence>
<dbReference type="InterPro" id="IPR000391">
    <property type="entry name" value="Rng_hydr_dOase-bsu"/>
</dbReference>
<dbReference type="GO" id="GO:0051213">
    <property type="term" value="F:dioxygenase activity"/>
    <property type="evidence" value="ECO:0007669"/>
    <property type="project" value="UniProtKB-KW"/>
</dbReference>
<proteinExistence type="inferred from homology"/>
<keyword evidence="6" id="KW-1185">Reference proteome</keyword>
<organism evidence="5 6">
    <name type="scientific">Luminiphilus syltensis NOR5-1B</name>
    <dbReference type="NCBI Taxonomy" id="565045"/>
    <lineage>
        <taxon>Bacteria</taxon>
        <taxon>Pseudomonadati</taxon>
        <taxon>Pseudomonadota</taxon>
        <taxon>Gammaproteobacteria</taxon>
        <taxon>Cellvibrionales</taxon>
        <taxon>Halieaceae</taxon>
        <taxon>Luminiphilus</taxon>
    </lineage>
</organism>
<gene>
    <name evidence="5" type="ORF">NOR51B_1273</name>
</gene>
<keyword evidence="3 5" id="KW-0223">Dioxygenase</keyword>
<keyword evidence="4" id="KW-0560">Oxidoreductase</keyword>
<dbReference type="STRING" id="565045.NOR51B_1273"/>
<dbReference type="InterPro" id="IPR032710">
    <property type="entry name" value="NTF2-like_dom_sf"/>
</dbReference>
<evidence type="ECO:0000256" key="2">
    <source>
        <dbReference type="ARBA" id="ARBA00022797"/>
    </source>
</evidence>
<dbReference type="Gene3D" id="3.10.450.50">
    <property type="match status" value="1"/>
</dbReference>
<dbReference type="eggNOG" id="COG5517">
    <property type="taxonomic scope" value="Bacteria"/>
</dbReference>
<dbReference type="GO" id="GO:0019380">
    <property type="term" value="P:3-phenylpropionate catabolic process"/>
    <property type="evidence" value="ECO:0007669"/>
    <property type="project" value="TreeGrafter"/>
</dbReference>
<evidence type="ECO:0000256" key="4">
    <source>
        <dbReference type="ARBA" id="ARBA00023002"/>
    </source>
</evidence>
<dbReference type="OrthoDB" id="7062869at2"/>
<dbReference type="EMBL" id="DS999411">
    <property type="protein sequence ID" value="EED35328.1"/>
    <property type="molecule type" value="Genomic_DNA"/>
</dbReference>
<name>B8KTQ1_9GAMM</name>
<dbReference type="PANTHER" id="PTHR41534:SF1">
    <property type="entry name" value="BLR3401 PROTEIN"/>
    <property type="match status" value="1"/>
</dbReference>
<reference evidence="6" key="1">
    <citation type="journal article" date="2013" name="BMC Microbiol.">
        <title>Taxonomy and evolution of bacteriochlorophyll a-containing members of the OM60/NOR5 clade of marine gammaproteobacteria: description of Luminiphilus syltensis gen. nov., sp. nov., reclassification of Haliea rubra as Pseudohaliea rubra gen. nov., comb. nov., and emendation of Chromatocurvus halotolerans.</title>
        <authorList>
            <person name="Spring S."/>
            <person name="Riedel T."/>
            <person name="Sproer C."/>
            <person name="Yan S."/>
            <person name="Harder J."/>
            <person name="Fuchs B.M."/>
        </authorList>
    </citation>
    <scope>NUCLEOTIDE SEQUENCE [LARGE SCALE GENOMIC DNA]</scope>
    <source>
        <strain evidence="6">NOR51-B</strain>
    </source>
</reference>
<protein>
    <submittedName>
        <fullName evidence="5">Aromatic-ring-hydroxylating dioxygenase, beta subunit</fullName>
    </submittedName>
</protein>
<accession>B8KTQ1</accession>
<dbReference type="SUPFAM" id="SSF54427">
    <property type="entry name" value="NTF2-like"/>
    <property type="match status" value="1"/>
</dbReference>
<sequence>MTQRQSIEDFLYDEAALLDRPDLDRWMTLFTADGFYWMPAVEDQVDPLNHISHVYDDRVMMEIRRRNFVHPRASSKDHRIRCSHVIGNVRLIQEHDDGSLEVGSNQHVVVDYRDEQRVYAYRGIHLLHPDGDTFLIKSKRVNLINPEAPQRSLIVYL</sequence>
<dbReference type="AlphaFoldDB" id="B8KTQ1"/>
<evidence type="ECO:0000256" key="1">
    <source>
        <dbReference type="ARBA" id="ARBA00009570"/>
    </source>
</evidence>
<dbReference type="CDD" id="cd00667">
    <property type="entry name" value="ring_hydroxylating_dioxygenases_beta"/>
    <property type="match status" value="1"/>
</dbReference>
<dbReference type="RefSeq" id="WP_009020074.1">
    <property type="nucleotide sequence ID" value="NZ_DS999411.1"/>
</dbReference>
<comment type="similarity">
    <text evidence="1">Belongs to the bacterial ring-hydroxylating dioxygenase beta subunit family.</text>
</comment>
<evidence type="ECO:0000256" key="3">
    <source>
        <dbReference type="ARBA" id="ARBA00022964"/>
    </source>
</evidence>
<dbReference type="PANTHER" id="PTHR41534">
    <property type="entry name" value="BLR3401 PROTEIN"/>
    <property type="match status" value="1"/>
</dbReference>
<evidence type="ECO:0000313" key="5">
    <source>
        <dbReference type="EMBL" id="EED35328.1"/>
    </source>
</evidence>
<dbReference type="Proteomes" id="UP000004699">
    <property type="component" value="Unassembled WGS sequence"/>
</dbReference>
<dbReference type="Pfam" id="PF00866">
    <property type="entry name" value="Ring_hydroxyl_B"/>
    <property type="match status" value="1"/>
</dbReference>
<dbReference type="HOGENOM" id="CLU_102527_0_0_6"/>